<accession>A0A0K6GVX2</accession>
<keyword evidence="2" id="KW-1185">Reference proteome</keyword>
<name>A0A0K6GVX2_9GAMM</name>
<dbReference type="OrthoDB" id="6238083at2"/>
<dbReference type="InterPro" id="IPR046342">
    <property type="entry name" value="CBS_dom_sf"/>
</dbReference>
<organism evidence="1 2">
    <name type="scientific">Pseudidiomarina woesei</name>
    <dbReference type="NCBI Taxonomy" id="1381080"/>
    <lineage>
        <taxon>Bacteria</taxon>
        <taxon>Pseudomonadati</taxon>
        <taxon>Pseudomonadota</taxon>
        <taxon>Gammaproteobacteria</taxon>
        <taxon>Alteromonadales</taxon>
        <taxon>Idiomarinaceae</taxon>
        <taxon>Pseudidiomarina</taxon>
    </lineage>
</organism>
<proteinExistence type="predicted"/>
<dbReference type="RefSeq" id="WP_055437910.1">
    <property type="nucleotide sequence ID" value="NZ_CYHB01000001.1"/>
</dbReference>
<dbReference type="Gene3D" id="3.10.580.10">
    <property type="entry name" value="CBS-domain"/>
    <property type="match status" value="1"/>
</dbReference>
<sequence length="198" mass="22048">MSEFHALRWSKPTYESFLPIKPNQPAAVRVDWYQPASLVVDYLQQDGVLRVNKATLLAEVESLMHVSDKRYAVVIDDHQQVVGLLQARELHGRHTGAVSQLLQLGWHELNVGYIMQAADRQPVITEQQLAHARIGDIAATMQAAGRDFIWISKGAAITGVISALNIIACTGESVRLYPKADTFAEVFRALKHPQIIDD</sequence>
<evidence type="ECO:0000313" key="1">
    <source>
        <dbReference type="EMBL" id="CUA82720.1"/>
    </source>
</evidence>
<evidence type="ECO:0000313" key="2">
    <source>
        <dbReference type="Proteomes" id="UP000182598"/>
    </source>
</evidence>
<dbReference type="AlphaFoldDB" id="A0A0K6GVX2"/>
<dbReference type="Proteomes" id="UP000182598">
    <property type="component" value="Unassembled WGS sequence"/>
</dbReference>
<evidence type="ECO:0008006" key="3">
    <source>
        <dbReference type="Google" id="ProtNLM"/>
    </source>
</evidence>
<dbReference type="EMBL" id="CYHB01000001">
    <property type="protein sequence ID" value="CUA82720.1"/>
    <property type="molecule type" value="Genomic_DNA"/>
</dbReference>
<gene>
    <name evidence="1" type="ORF">Ga0061064_0184</name>
</gene>
<protein>
    <recommendedName>
        <fullName evidence="3">CBS domain</fullName>
    </recommendedName>
</protein>
<dbReference type="SUPFAM" id="SSF54631">
    <property type="entry name" value="CBS-domain pair"/>
    <property type="match status" value="1"/>
</dbReference>
<reference evidence="2" key="1">
    <citation type="submission" date="2015-08" db="EMBL/GenBank/DDBJ databases">
        <authorList>
            <person name="Varghese N."/>
        </authorList>
    </citation>
    <scope>NUCLEOTIDE SEQUENCE [LARGE SCALE GENOMIC DNA]</scope>
    <source>
        <strain evidence="2">DSM 27808</strain>
    </source>
</reference>